<keyword evidence="2" id="KW-1133">Transmembrane helix</keyword>
<evidence type="ECO:0000313" key="4">
    <source>
        <dbReference type="Proteomes" id="UP001620514"/>
    </source>
</evidence>
<dbReference type="Proteomes" id="UP001620514">
    <property type="component" value="Unassembled WGS sequence"/>
</dbReference>
<keyword evidence="4" id="KW-1185">Reference proteome</keyword>
<feature type="transmembrane region" description="Helical" evidence="2">
    <location>
        <begin position="36"/>
        <end position="59"/>
    </location>
</feature>
<reference evidence="3 4" key="1">
    <citation type="submission" date="2024-11" db="EMBL/GenBank/DDBJ databases">
        <title>Using genomics to understand microbial adaptation to soil warming.</title>
        <authorList>
            <person name="Deangelis K.M. PhD."/>
        </authorList>
    </citation>
    <scope>NUCLEOTIDE SEQUENCE [LARGE SCALE GENOMIC DNA]</scope>
    <source>
        <strain evidence="3 4">GAS97</strain>
    </source>
</reference>
<accession>A0ABW8MT67</accession>
<evidence type="ECO:0000256" key="1">
    <source>
        <dbReference type="SAM" id="MobiDB-lite"/>
    </source>
</evidence>
<dbReference type="EMBL" id="JBIYDN010000029">
    <property type="protein sequence ID" value="MFK4446916.1"/>
    <property type="molecule type" value="Genomic_DNA"/>
</dbReference>
<sequence length="205" mass="22022">MSKHTELPSETDGSDSDFNSDTDPALARTPIRFGRLALWIASASALTIGVMGTVAYGVWFNQDQHAYAEAMEHARQTLWLAAPVPAPAPEPAQAAQQVASSEYVEAPAPVPAPPSRAVAIANADLNAPVSSTQLDRAVSLSDSAAPKLAVTHHVRGSCTANEEHRRPVSRVKSNGALFTRMGSFFHRVSYRQHGTESQRDIYAHP</sequence>
<comment type="caution">
    <text evidence="3">The sequence shown here is derived from an EMBL/GenBank/DDBJ whole genome shotgun (WGS) entry which is preliminary data.</text>
</comment>
<organism evidence="3 4">
    <name type="scientific">Caballeronia udeis</name>
    <dbReference type="NCBI Taxonomy" id="1232866"/>
    <lineage>
        <taxon>Bacteria</taxon>
        <taxon>Pseudomonadati</taxon>
        <taxon>Pseudomonadota</taxon>
        <taxon>Betaproteobacteria</taxon>
        <taxon>Burkholderiales</taxon>
        <taxon>Burkholderiaceae</taxon>
        <taxon>Caballeronia</taxon>
    </lineage>
</organism>
<feature type="region of interest" description="Disordered" evidence="1">
    <location>
        <begin position="1"/>
        <end position="23"/>
    </location>
</feature>
<name>A0ABW8MT67_9BURK</name>
<gene>
    <name evidence="3" type="ORF">ABH943_006948</name>
</gene>
<evidence type="ECO:0000256" key="2">
    <source>
        <dbReference type="SAM" id="Phobius"/>
    </source>
</evidence>
<evidence type="ECO:0000313" key="3">
    <source>
        <dbReference type="EMBL" id="MFK4446916.1"/>
    </source>
</evidence>
<protein>
    <submittedName>
        <fullName evidence="3">Uncharacterized protein</fullName>
    </submittedName>
</protein>
<keyword evidence="2" id="KW-0472">Membrane</keyword>
<keyword evidence="2" id="KW-0812">Transmembrane</keyword>
<dbReference type="RefSeq" id="WP_404612121.1">
    <property type="nucleotide sequence ID" value="NZ_JBIYDN010000029.1"/>
</dbReference>
<proteinExistence type="predicted"/>